<organism evidence="2 3">
    <name type="scientific">Hwangdonia lutea</name>
    <dbReference type="NCBI Taxonomy" id="3075823"/>
    <lineage>
        <taxon>Bacteria</taxon>
        <taxon>Pseudomonadati</taxon>
        <taxon>Bacteroidota</taxon>
        <taxon>Flavobacteriia</taxon>
        <taxon>Flavobacteriales</taxon>
        <taxon>Flavobacteriaceae</taxon>
        <taxon>Hwangdonia</taxon>
    </lineage>
</organism>
<name>A0AA97HPU3_9FLAO</name>
<evidence type="ECO:0000313" key="2">
    <source>
        <dbReference type="EMBL" id="WOD43007.1"/>
    </source>
</evidence>
<dbReference type="AlphaFoldDB" id="A0AA97HPU3"/>
<keyword evidence="1" id="KW-0812">Transmembrane</keyword>
<feature type="transmembrane region" description="Helical" evidence="1">
    <location>
        <begin position="6"/>
        <end position="29"/>
    </location>
</feature>
<evidence type="ECO:0000256" key="1">
    <source>
        <dbReference type="SAM" id="Phobius"/>
    </source>
</evidence>
<proteinExistence type="predicted"/>
<keyword evidence="1" id="KW-1133">Transmembrane helix</keyword>
<sequence length="68" mass="7436">MFSDYLIPTSMLLTITISISALVAINFLLLKFSSNKTIRTSKVNKKPIVLKPTIALKQDAEKLAPTGS</sequence>
<dbReference type="KEGG" id="hws:RNZ46_13520"/>
<protein>
    <submittedName>
        <fullName evidence="2">Uncharacterized protein</fullName>
    </submittedName>
</protein>
<gene>
    <name evidence="2" type="ORF">RNZ46_13520</name>
</gene>
<keyword evidence="1" id="KW-0472">Membrane</keyword>
<accession>A0AA97HPU3</accession>
<evidence type="ECO:0000313" key="3">
    <source>
        <dbReference type="Proteomes" id="UP001302486"/>
    </source>
</evidence>
<dbReference type="Proteomes" id="UP001302486">
    <property type="component" value="Chromosome"/>
</dbReference>
<keyword evidence="3" id="KW-1185">Reference proteome</keyword>
<reference evidence="3" key="1">
    <citation type="submission" date="2024-06" db="EMBL/GenBank/DDBJ databases">
        <title>Hwangdonia haimaensis gen. nov., sp. nov., a member of the family Flavobacteriaceae isolated from the haima cold seep.</title>
        <authorList>
            <person name="Li J."/>
        </authorList>
    </citation>
    <scope>NUCLEOTIDE SEQUENCE [LARGE SCALE GENOMIC DNA]</scope>
    <source>
        <strain evidence="3">SCSIO 19198</strain>
    </source>
</reference>
<dbReference type="EMBL" id="CP136521">
    <property type="protein sequence ID" value="WOD43007.1"/>
    <property type="molecule type" value="Genomic_DNA"/>
</dbReference>
<dbReference type="RefSeq" id="WP_316982696.1">
    <property type="nucleotide sequence ID" value="NZ_CP136521.1"/>
</dbReference>